<feature type="domain" description="Sulfotransferase" evidence="3">
    <location>
        <begin position="498"/>
        <end position="611"/>
    </location>
</feature>
<name>A0A7R9B6G1_TIMSH</name>
<evidence type="ECO:0000313" key="5">
    <source>
        <dbReference type="EMBL" id="CAD7266351.1"/>
    </source>
</evidence>
<dbReference type="InterPro" id="IPR027417">
    <property type="entry name" value="P-loop_NTPase"/>
</dbReference>
<evidence type="ECO:0000256" key="2">
    <source>
        <dbReference type="ARBA" id="ARBA00022679"/>
    </source>
</evidence>
<dbReference type="Pfam" id="PF00685">
    <property type="entry name" value="Sulfotransfer_1"/>
    <property type="match status" value="1"/>
</dbReference>
<organism evidence="5">
    <name type="scientific">Timema shepardi</name>
    <name type="common">Walking stick</name>
    <dbReference type="NCBI Taxonomy" id="629360"/>
    <lineage>
        <taxon>Eukaryota</taxon>
        <taxon>Metazoa</taxon>
        <taxon>Ecdysozoa</taxon>
        <taxon>Arthropoda</taxon>
        <taxon>Hexapoda</taxon>
        <taxon>Insecta</taxon>
        <taxon>Pterygota</taxon>
        <taxon>Neoptera</taxon>
        <taxon>Polyneoptera</taxon>
        <taxon>Phasmatodea</taxon>
        <taxon>Timematodea</taxon>
        <taxon>Timematoidea</taxon>
        <taxon>Timematidae</taxon>
        <taxon>Timema</taxon>
    </lineage>
</organism>
<evidence type="ECO:0000259" key="3">
    <source>
        <dbReference type="Pfam" id="PF00685"/>
    </source>
</evidence>
<dbReference type="PANTHER" id="PTHR11783">
    <property type="entry name" value="SULFOTRANSFERASE SULT"/>
    <property type="match status" value="1"/>
</dbReference>
<dbReference type="SUPFAM" id="SSF52540">
    <property type="entry name" value="P-loop containing nucleoside triphosphate hydrolases"/>
    <property type="match status" value="2"/>
</dbReference>
<proteinExistence type="inferred from homology"/>
<dbReference type="EMBL" id="OC006852">
    <property type="protein sequence ID" value="CAD7266351.1"/>
    <property type="molecule type" value="Genomic_DNA"/>
</dbReference>
<feature type="domain" description="DUF4371" evidence="4">
    <location>
        <begin position="204"/>
        <end position="297"/>
    </location>
</feature>
<dbReference type="Gene3D" id="3.40.50.300">
    <property type="entry name" value="P-loop containing nucleotide triphosphate hydrolases"/>
    <property type="match status" value="2"/>
</dbReference>
<dbReference type="GO" id="GO:0008146">
    <property type="term" value="F:sulfotransferase activity"/>
    <property type="evidence" value="ECO:0007669"/>
    <property type="project" value="InterPro"/>
</dbReference>
<dbReference type="AlphaFoldDB" id="A0A7R9B6G1"/>
<dbReference type="InterPro" id="IPR000863">
    <property type="entry name" value="Sulfotransferase_dom"/>
</dbReference>
<accession>A0A7R9B6G1</accession>
<sequence length="615" mass="69559">MLASTCEPQHSLIPTISLHHQLVAIRFTGLRARIANANKKSSTRSAAAHGRGQKQTLDCAFTRWEPMGEDLDDIPRSRFRSSSSASSLWRPALNSSSDSYEVPMSNSLSLKGNWWTTMSRQIKVLDNPIVNKIKEGCPNDMDTIGSLVVNPPGCVLSNLYLKYEDKIRDFQVREDDIWIITFPKSGFGLEIGFNLINICGSIIQEKIVKEVSECEAFSMLDDEIADISGKEQMSLGIRQKDADVGCMIKEFTGFAELEKLYAESVAHAILKFTEKLGLEMTKLIGLGFDGCSTMAGKDTGVQQRIREKYPKTLWKNSQFYDIKNLELEARTWYDVWKNKDYGEIVNLSTPHRNCILSLSQEGSNELYDNSANNMHCGKLFVRCPHTPFPLYNDNTLPSEAVSQYSMIFPLLALTPSPLLTNIGSARVLSALTGERTSSPDQDSNLDLPVLSSRAQHDMRVSQLRHRGGSFEEKQQVITKGRPPPDISAKTKMKDYTRTTWTQEMVWCINNGLNFNEAKATSLQKRVPYLELNAVSKQSSDVFEYIDQIKSPRLIKTHLPIELLPKEVWTKKPKIIYVSRNPKDVSISFYHHFKLMQNYIGSFEDFIEAFLSDMGK</sequence>
<dbReference type="Pfam" id="PF14291">
    <property type="entry name" value="DUF4371"/>
    <property type="match status" value="1"/>
</dbReference>
<evidence type="ECO:0000256" key="1">
    <source>
        <dbReference type="ARBA" id="ARBA00005771"/>
    </source>
</evidence>
<protein>
    <recommendedName>
        <fullName evidence="6">Sulfotransferase domain-containing protein</fullName>
    </recommendedName>
</protein>
<evidence type="ECO:0000259" key="4">
    <source>
        <dbReference type="Pfam" id="PF14291"/>
    </source>
</evidence>
<gene>
    <name evidence="5" type="ORF">TSIB3V08_LOCUS10370</name>
</gene>
<dbReference type="InterPro" id="IPR025398">
    <property type="entry name" value="DUF4371"/>
</dbReference>
<evidence type="ECO:0008006" key="6">
    <source>
        <dbReference type="Google" id="ProtNLM"/>
    </source>
</evidence>
<keyword evidence="2" id="KW-0808">Transferase</keyword>
<comment type="similarity">
    <text evidence="1">Belongs to the sulfotransferase 1 family.</text>
</comment>
<reference evidence="5" key="1">
    <citation type="submission" date="2020-11" db="EMBL/GenBank/DDBJ databases">
        <authorList>
            <person name="Tran Van P."/>
        </authorList>
    </citation>
    <scope>NUCLEOTIDE SEQUENCE</scope>
</reference>